<dbReference type="InterPro" id="IPR018114">
    <property type="entry name" value="TRYPSIN_HIS"/>
</dbReference>
<evidence type="ECO:0000256" key="6">
    <source>
        <dbReference type="ARBA" id="ARBA00023157"/>
    </source>
</evidence>
<evidence type="ECO:0000256" key="1">
    <source>
        <dbReference type="ARBA" id="ARBA00007664"/>
    </source>
</evidence>
<feature type="signal peptide" evidence="10">
    <location>
        <begin position="1"/>
        <end position="38"/>
    </location>
</feature>
<keyword evidence="3 8" id="KW-0378">Hydrolase</keyword>
<reference evidence="12" key="1">
    <citation type="submission" date="2021-01" db="EMBL/GenBank/DDBJ databases">
        <authorList>
            <person name="Corre E."/>
            <person name="Pelletier E."/>
            <person name="Niang G."/>
            <person name="Scheremetjew M."/>
            <person name="Finn R."/>
            <person name="Kale V."/>
            <person name="Holt S."/>
            <person name="Cochrane G."/>
            <person name="Meng A."/>
            <person name="Brown T."/>
            <person name="Cohen L."/>
        </authorList>
    </citation>
    <scope>NUCLEOTIDE SEQUENCE</scope>
    <source>
        <strain evidence="12">10249 10 AB</strain>
    </source>
</reference>
<keyword evidence="7" id="KW-0325">Glycoprotein</keyword>
<dbReference type="InterPro" id="IPR033116">
    <property type="entry name" value="TRYPSIN_SER"/>
</dbReference>
<dbReference type="AlphaFoldDB" id="A0A7S4AMW7"/>
<dbReference type="InterPro" id="IPR009003">
    <property type="entry name" value="Peptidase_S1_PA"/>
</dbReference>
<evidence type="ECO:0000256" key="3">
    <source>
        <dbReference type="ARBA" id="ARBA00022801"/>
    </source>
</evidence>
<proteinExistence type="inferred from homology"/>
<dbReference type="InterPro" id="IPR043504">
    <property type="entry name" value="Peptidase_S1_PA_chymotrypsin"/>
</dbReference>
<evidence type="ECO:0000313" key="12">
    <source>
        <dbReference type="EMBL" id="CAE0721138.1"/>
    </source>
</evidence>
<dbReference type="PANTHER" id="PTHR24276:SF98">
    <property type="entry name" value="FI18310P1-RELATED"/>
    <property type="match status" value="1"/>
</dbReference>
<dbReference type="PRINTS" id="PR00722">
    <property type="entry name" value="CHYMOTRYPSIN"/>
</dbReference>
<keyword evidence="6" id="KW-1015">Disulfide bond</keyword>
<evidence type="ECO:0000256" key="8">
    <source>
        <dbReference type="RuleBase" id="RU363034"/>
    </source>
</evidence>
<sequence length="437" mass="46034">MAILQSIPMGSPRRSCYSISLLAFLVATLATTISSVAAATSSTVLSSESDAGESLSHSSLRREISANEDSLPPRHRPRIIGGTDVSNPSDYPYFALMNGNALCGAVLIAPNFVLTAAHCVGADDDFQIGVTENIGVAGAVATWWDSLLSNWKSSTSSSSTTTTTSSSSRSGSGTEYAYKTKIVHPDYADDELNNDIAIYELENAVPDTVPYVKLRRQALTSTDAGTPLTVIGFGDTAASEWVTSTSNTLQKVTVSYVPEQACRQQLGGGVIGPGMLCAFANGGDSCGGDSGGPLVLEGRGSSGGDEDVLVGLVSWGVECADDNYPGVYARISHYYDWIVDSMCAMNPGGVPDGVDCGSNDNAPVSSPVSPVQAVDDDDDDDDWAYADDSIPVDDWTYADDSIAFDDDFGDNDGGDDDAFFQSFLDDVIDWVFTVFDI</sequence>
<dbReference type="InterPro" id="IPR001254">
    <property type="entry name" value="Trypsin_dom"/>
</dbReference>
<dbReference type="EMBL" id="HBIX01019633">
    <property type="protein sequence ID" value="CAE0721138.1"/>
    <property type="molecule type" value="Transcribed_RNA"/>
</dbReference>
<feature type="region of interest" description="Disordered" evidence="9">
    <location>
        <begin position="152"/>
        <end position="173"/>
    </location>
</feature>
<evidence type="ECO:0000256" key="7">
    <source>
        <dbReference type="ARBA" id="ARBA00023180"/>
    </source>
</evidence>
<dbReference type="SUPFAM" id="SSF50494">
    <property type="entry name" value="Trypsin-like serine proteases"/>
    <property type="match status" value="1"/>
</dbReference>
<dbReference type="Gene3D" id="2.40.10.10">
    <property type="entry name" value="Trypsin-like serine proteases"/>
    <property type="match status" value="1"/>
</dbReference>
<keyword evidence="2 8" id="KW-0645">Protease</keyword>
<dbReference type="PROSITE" id="PS50240">
    <property type="entry name" value="TRYPSIN_DOM"/>
    <property type="match status" value="1"/>
</dbReference>
<name>A0A7S4AMW7_9STRA</name>
<dbReference type="PROSITE" id="PS00135">
    <property type="entry name" value="TRYPSIN_SER"/>
    <property type="match status" value="1"/>
</dbReference>
<gene>
    <name evidence="12" type="ORF">PAUS00366_LOCUS13893</name>
</gene>
<evidence type="ECO:0000256" key="4">
    <source>
        <dbReference type="ARBA" id="ARBA00022825"/>
    </source>
</evidence>
<dbReference type="Pfam" id="PF00089">
    <property type="entry name" value="Trypsin"/>
    <property type="match status" value="2"/>
</dbReference>
<dbReference type="FunFam" id="2.40.10.10:FF:000036">
    <property type="entry name" value="Trypsin beta"/>
    <property type="match status" value="1"/>
</dbReference>
<keyword evidence="4 8" id="KW-0720">Serine protease</keyword>
<evidence type="ECO:0000256" key="10">
    <source>
        <dbReference type="SAM" id="SignalP"/>
    </source>
</evidence>
<evidence type="ECO:0000259" key="11">
    <source>
        <dbReference type="PROSITE" id="PS50240"/>
    </source>
</evidence>
<feature type="region of interest" description="Disordered" evidence="9">
    <location>
        <begin position="55"/>
        <end position="82"/>
    </location>
</feature>
<dbReference type="InterPro" id="IPR001314">
    <property type="entry name" value="Peptidase_S1A"/>
</dbReference>
<feature type="chain" id="PRO_5030750811" description="Peptidase S1 domain-containing protein" evidence="10">
    <location>
        <begin position="39"/>
        <end position="437"/>
    </location>
</feature>
<evidence type="ECO:0000256" key="9">
    <source>
        <dbReference type="SAM" id="MobiDB-lite"/>
    </source>
</evidence>
<evidence type="ECO:0000256" key="5">
    <source>
        <dbReference type="ARBA" id="ARBA00023026"/>
    </source>
</evidence>
<organism evidence="12">
    <name type="scientific">Pseudo-nitzschia australis</name>
    <dbReference type="NCBI Taxonomy" id="44445"/>
    <lineage>
        <taxon>Eukaryota</taxon>
        <taxon>Sar</taxon>
        <taxon>Stramenopiles</taxon>
        <taxon>Ochrophyta</taxon>
        <taxon>Bacillariophyta</taxon>
        <taxon>Bacillariophyceae</taxon>
        <taxon>Bacillariophycidae</taxon>
        <taxon>Bacillariales</taxon>
        <taxon>Bacillariaceae</taxon>
        <taxon>Pseudo-nitzschia</taxon>
    </lineage>
</organism>
<comment type="similarity">
    <text evidence="1">Belongs to the peptidase S1 family.</text>
</comment>
<evidence type="ECO:0000256" key="2">
    <source>
        <dbReference type="ARBA" id="ARBA00022670"/>
    </source>
</evidence>
<dbReference type="GO" id="GO:0004252">
    <property type="term" value="F:serine-type endopeptidase activity"/>
    <property type="evidence" value="ECO:0007669"/>
    <property type="project" value="InterPro"/>
</dbReference>
<dbReference type="GO" id="GO:0006508">
    <property type="term" value="P:proteolysis"/>
    <property type="evidence" value="ECO:0007669"/>
    <property type="project" value="UniProtKB-KW"/>
</dbReference>
<protein>
    <recommendedName>
        <fullName evidence="11">Peptidase S1 domain-containing protein</fullName>
    </recommendedName>
</protein>
<dbReference type="CDD" id="cd00190">
    <property type="entry name" value="Tryp_SPc"/>
    <property type="match status" value="1"/>
</dbReference>
<keyword evidence="10" id="KW-0732">Signal</keyword>
<accession>A0A7S4AMW7</accession>
<feature type="domain" description="Peptidase S1" evidence="11">
    <location>
        <begin position="79"/>
        <end position="343"/>
    </location>
</feature>
<dbReference type="PROSITE" id="PS00134">
    <property type="entry name" value="TRYPSIN_HIS"/>
    <property type="match status" value="1"/>
</dbReference>
<keyword evidence="5" id="KW-0843">Virulence</keyword>
<feature type="compositionally biased region" description="Low complexity" evidence="9">
    <location>
        <begin position="153"/>
        <end position="173"/>
    </location>
</feature>
<dbReference type="InterPro" id="IPR050430">
    <property type="entry name" value="Peptidase_S1"/>
</dbReference>
<dbReference type="PANTHER" id="PTHR24276">
    <property type="entry name" value="POLYSERASE-RELATED"/>
    <property type="match status" value="1"/>
</dbReference>
<dbReference type="SMART" id="SM00020">
    <property type="entry name" value="Tryp_SPc"/>
    <property type="match status" value="1"/>
</dbReference>